<evidence type="ECO:0000313" key="3">
    <source>
        <dbReference type="EMBL" id="HIR05410.1"/>
    </source>
</evidence>
<comment type="caution">
    <text evidence="3">The sequence shown here is derived from an EMBL/GenBank/DDBJ whole genome shotgun (WGS) entry which is preliminary data.</text>
</comment>
<accession>A0A9D1A5K3</accession>
<evidence type="ECO:0000256" key="1">
    <source>
        <dbReference type="SAM" id="SignalP"/>
    </source>
</evidence>
<dbReference type="Pfam" id="PF03413">
    <property type="entry name" value="PepSY"/>
    <property type="match status" value="2"/>
</dbReference>
<keyword evidence="1" id="KW-0732">Signal</keyword>
<name>A0A9D1A5K3_9FIRM</name>
<feature type="chain" id="PRO_5038757905" evidence="1">
    <location>
        <begin position="27"/>
        <end position="185"/>
    </location>
</feature>
<sequence>MKKRIALGTAVTLGALVLATSIHAFAADISGDRAKKIALEHAKTKESDLVFSKVEQDYDDRRLVYEVEFVTSGGTEYDYEIEAATGNIVAYDHDAEYYVPAGKEAGVSGTASGSGQISEAEAKKIALDQAGIAESQASHLSVRQDRDDGRTVYEGKFFYNEMEYEFEIDAQTGTILEWDAESIYD</sequence>
<dbReference type="InterPro" id="IPR025711">
    <property type="entry name" value="PepSY"/>
</dbReference>
<reference evidence="3" key="1">
    <citation type="submission" date="2020-10" db="EMBL/GenBank/DDBJ databases">
        <authorList>
            <person name="Gilroy R."/>
        </authorList>
    </citation>
    <scope>NUCLEOTIDE SEQUENCE</scope>
    <source>
        <strain evidence="3">CHK180-2868</strain>
    </source>
</reference>
<feature type="signal peptide" evidence="1">
    <location>
        <begin position="1"/>
        <end position="26"/>
    </location>
</feature>
<feature type="domain" description="PepSY" evidence="2">
    <location>
        <begin position="29"/>
        <end position="90"/>
    </location>
</feature>
<reference evidence="3" key="2">
    <citation type="journal article" date="2021" name="PeerJ">
        <title>Extensive microbial diversity within the chicken gut microbiome revealed by metagenomics and culture.</title>
        <authorList>
            <person name="Gilroy R."/>
            <person name="Ravi A."/>
            <person name="Getino M."/>
            <person name="Pursley I."/>
            <person name="Horton D.L."/>
            <person name="Alikhan N.F."/>
            <person name="Baker D."/>
            <person name="Gharbi K."/>
            <person name="Hall N."/>
            <person name="Watson M."/>
            <person name="Adriaenssens E.M."/>
            <person name="Foster-Nyarko E."/>
            <person name="Jarju S."/>
            <person name="Secka A."/>
            <person name="Antonio M."/>
            <person name="Oren A."/>
            <person name="Chaudhuri R.R."/>
            <person name="La Ragione R."/>
            <person name="Hildebrand F."/>
            <person name="Pallen M.J."/>
        </authorList>
    </citation>
    <scope>NUCLEOTIDE SEQUENCE</scope>
    <source>
        <strain evidence="3">CHK180-2868</strain>
    </source>
</reference>
<proteinExistence type="predicted"/>
<feature type="domain" description="PepSY" evidence="2">
    <location>
        <begin position="117"/>
        <end position="177"/>
    </location>
</feature>
<evidence type="ECO:0000313" key="4">
    <source>
        <dbReference type="Proteomes" id="UP000824250"/>
    </source>
</evidence>
<evidence type="ECO:0000259" key="2">
    <source>
        <dbReference type="Pfam" id="PF03413"/>
    </source>
</evidence>
<dbReference type="AlphaFoldDB" id="A0A9D1A5K3"/>
<organism evidence="3 4">
    <name type="scientific">Candidatus Copromonas faecavium</name>
    <name type="common">nom. illeg.</name>
    <dbReference type="NCBI Taxonomy" id="2840740"/>
    <lineage>
        <taxon>Bacteria</taxon>
        <taxon>Bacillati</taxon>
        <taxon>Bacillota</taxon>
        <taxon>Clostridia</taxon>
        <taxon>Lachnospirales</taxon>
        <taxon>Lachnospiraceae</taxon>
        <taxon>Candidatus Copromonas (nom. illeg.)</taxon>
    </lineage>
</organism>
<dbReference type="Gene3D" id="3.10.450.40">
    <property type="match status" value="2"/>
</dbReference>
<protein>
    <submittedName>
        <fullName evidence="3">PepSY domain-containing protein</fullName>
    </submittedName>
</protein>
<dbReference type="EMBL" id="DVGC01000029">
    <property type="protein sequence ID" value="HIR05410.1"/>
    <property type="molecule type" value="Genomic_DNA"/>
</dbReference>
<gene>
    <name evidence="3" type="ORF">IAB28_05525</name>
</gene>
<dbReference type="Proteomes" id="UP000824250">
    <property type="component" value="Unassembled WGS sequence"/>
</dbReference>